<evidence type="ECO:0000313" key="2">
    <source>
        <dbReference type="Proteomes" id="UP000828390"/>
    </source>
</evidence>
<sequence>MISDITHTAHNSFGQAVAVLVEETVAKSAATEATSATTVASTTTAAETDAEVVVIV</sequence>
<reference evidence="1" key="1">
    <citation type="journal article" date="2019" name="bioRxiv">
        <title>The Genome of the Zebra Mussel, Dreissena polymorpha: A Resource for Invasive Species Research.</title>
        <authorList>
            <person name="McCartney M.A."/>
            <person name="Auch B."/>
            <person name="Kono T."/>
            <person name="Mallez S."/>
            <person name="Zhang Y."/>
            <person name="Obille A."/>
            <person name="Becker A."/>
            <person name="Abrahante J.E."/>
            <person name="Garbe J."/>
            <person name="Badalamenti J.P."/>
            <person name="Herman A."/>
            <person name="Mangelson H."/>
            <person name="Liachko I."/>
            <person name="Sullivan S."/>
            <person name="Sone E.D."/>
            <person name="Koren S."/>
            <person name="Silverstein K.A.T."/>
            <person name="Beckman K.B."/>
            <person name="Gohl D.M."/>
        </authorList>
    </citation>
    <scope>NUCLEOTIDE SEQUENCE</scope>
    <source>
        <strain evidence="1">Duluth1</strain>
        <tissue evidence="1">Whole animal</tissue>
    </source>
</reference>
<dbReference type="EMBL" id="JAIWYP010000011">
    <property type="protein sequence ID" value="KAH3738104.1"/>
    <property type="molecule type" value="Genomic_DNA"/>
</dbReference>
<name>A0A9D4D4N9_DREPO</name>
<evidence type="ECO:0000313" key="1">
    <source>
        <dbReference type="EMBL" id="KAH3738104.1"/>
    </source>
</evidence>
<keyword evidence="2" id="KW-1185">Reference proteome</keyword>
<accession>A0A9D4D4N9</accession>
<gene>
    <name evidence="1" type="ORF">DPMN_044724</name>
</gene>
<dbReference type="Proteomes" id="UP000828390">
    <property type="component" value="Unassembled WGS sequence"/>
</dbReference>
<reference evidence="1" key="2">
    <citation type="submission" date="2020-11" db="EMBL/GenBank/DDBJ databases">
        <authorList>
            <person name="McCartney M.A."/>
            <person name="Auch B."/>
            <person name="Kono T."/>
            <person name="Mallez S."/>
            <person name="Becker A."/>
            <person name="Gohl D.M."/>
            <person name="Silverstein K.A.T."/>
            <person name="Koren S."/>
            <person name="Bechman K.B."/>
            <person name="Herman A."/>
            <person name="Abrahante J.E."/>
            <person name="Garbe J."/>
        </authorList>
    </citation>
    <scope>NUCLEOTIDE SEQUENCE</scope>
    <source>
        <strain evidence="1">Duluth1</strain>
        <tissue evidence="1">Whole animal</tissue>
    </source>
</reference>
<dbReference type="AlphaFoldDB" id="A0A9D4D4N9"/>
<comment type="caution">
    <text evidence="1">The sequence shown here is derived from an EMBL/GenBank/DDBJ whole genome shotgun (WGS) entry which is preliminary data.</text>
</comment>
<organism evidence="1 2">
    <name type="scientific">Dreissena polymorpha</name>
    <name type="common">Zebra mussel</name>
    <name type="synonym">Mytilus polymorpha</name>
    <dbReference type="NCBI Taxonomy" id="45954"/>
    <lineage>
        <taxon>Eukaryota</taxon>
        <taxon>Metazoa</taxon>
        <taxon>Spiralia</taxon>
        <taxon>Lophotrochozoa</taxon>
        <taxon>Mollusca</taxon>
        <taxon>Bivalvia</taxon>
        <taxon>Autobranchia</taxon>
        <taxon>Heteroconchia</taxon>
        <taxon>Euheterodonta</taxon>
        <taxon>Imparidentia</taxon>
        <taxon>Neoheterodontei</taxon>
        <taxon>Myida</taxon>
        <taxon>Dreissenoidea</taxon>
        <taxon>Dreissenidae</taxon>
        <taxon>Dreissena</taxon>
    </lineage>
</organism>
<protein>
    <submittedName>
        <fullName evidence="1">Uncharacterized protein</fullName>
    </submittedName>
</protein>
<proteinExistence type="predicted"/>